<dbReference type="GO" id="GO:0005085">
    <property type="term" value="F:guanyl-nucleotide exchange factor activity"/>
    <property type="evidence" value="ECO:0007669"/>
    <property type="project" value="UniProtKB-KW"/>
</dbReference>
<dbReference type="PRINTS" id="PR00452">
    <property type="entry name" value="SH3DOMAIN"/>
</dbReference>
<feature type="domain" description="SH3" evidence="6">
    <location>
        <begin position="109"/>
        <end position="170"/>
    </location>
</feature>
<feature type="compositionally biased region" description="Polar residues" evidence="5">
    <location>
        <begin position="24"/>
        <end position="34"/>
    </location>
</feature>
<feature type="compositionally biased region" description="Polar residues" evidence="5">
    <location>
        <begin position="694"/>
        <end position="746"/>
    </location>
</feature>
<dbReference type="PANTHER" id="PTHR23113">
    <property type="entry name" value="GUANINE NUCLEOTIDE EXCHANGE FACTOR"/>
    <property type="match status" value="1"/>
</dbReference>
<feature type="region of interest" description="Disordered" evidence="5">
    <location>
        <begin position="658"/>
        <end position="772"/>
    </location>
</feature>
<name>A0AAD4BXQ7_BOLED</name>
<feature type="compositionally biased region" description="Polar residues" evidence="5">
    <location>
        <begin position="81"/>
        <end position="100"/>
    </location>
</feature>
<feature type="region of interest" description="Disordered" evidence="5">
    <location>
        <begin position="17"/>
        <end position="105"/>
    </location>
</feature>
<evidence type="ECO:0000256" key="3">
    <source>
        <dbReference type="PROSITE-ProRule" id="PRU00168"/>
    </source>
</evidence>
<dbReference type="InterPro" id="IPR023578">
    <property type="entry name" value="Ras_GEF_dom_sf"/>
</dbReference>
<feature type="compositionally biased region" description="Polar residues" evidence="5">
    <location>
        <begin position="658"/>
        <end position="668"/>
    </location>
</feature>
<feature type="compositionally biased region" description="Polar residues" evidence="5">
    <location>
        <begin position="194"/>
        <end position="208"/>
    </location>
</feature>
<evidence type="ECO:0000259" key="8">
    <source>
        <dbReference type="PROSITE" id="PS50212"/>
    </source>
</evidence>
<dbReference type="InterPro" id="IPR001452">
    <property type="entry name" value="SH3_domain"/>
</dbReference>
<dbReference type="InterPro" id="IPR036964">
    <property type="entry name" value="RASGEF_cat_dom_sf"/>
</dbReference>
<dbReference type="Gene3D" id="1.10.840.10">
    <property type="entry name" value="Ras guanine-nucleotide exchange factors catalytic domain"/>
    <property type="match status" value="1"/>
</dbReference>
<protein>
    <submittedName>
        <fullName evidence="9">Ras guanine nucleotide exchange factor domain-containing protein</fullName>
    </submittedName>
</protein>
<dbReference type="InterPro" id="IPR036028">
    <property type="entry name" value="SH3-like_dom_sf"/>
</dbReference>
<dbReference type="SMART" id="SM00326">
    <property type="entry name" value="SH3"/>
    <property type="match status" value="1"/>
</dbReference>
<evidence type="ECO:0000256" key="4">
    <source>
        <dbReference type="PROSITE-ProRule" id="PRU00192"/>
    </source>
</evidence>
<comment type="caution">
    <text evidence="9">The sequence shown here is derived from an EMBL/GenBank/DDBJ whole genome shotgun (WGS) entry which is preliminary data.</text>
</comment>
<feature type="compositionally biased region" description="Low complexity" evidence="5">
    <location>
        <begin position="749"/>
        <end position="758"/>
    </location>
</feature>
<organism evidence="9 10">
    <name type="scientific">Boletus edulis BED1</name>
    <dbReference type="NCBI Taxonomy" id="1328754"/>
    <lineage>
        <taxon>Eukaryota</taxon>
        <taxon>Fungi</taxon>
        <taxon>Dikarya</taxon>
        <taxon>Basidiomycota</taxon>
        <taxon>Agaricomycotina</taxon>
        <taxon>Agaricomycetes</taxon>
        <taxon>Agaricomycetidae</taxon>
        <taxon>Boletales</taxon>
        <taxon>Boletineae</taxon>
        <taxon>Boletaceae</taxon>
        <taxon>Boletoideae</taxon>
        <taxon>Boletus</taxon>
    </lineage>
</organism>
<dbReference type="PROSITE" id="PS50212">
    <property type="entry name" value="RASGEF_NTER"/>
    <property type="match status" value="1"/>
</dbReference>
<accession>A0AAD4BXQ7</accession>
<dbReference type="AlphaFoldDB" id="A0AAD4BXQ7"/>
<dbReference type="InterPro" id="IPR019804">
    <property type="entry name" value="Ras_G-nucl-exch_fac_CS"/>
</dbReference>
<feature type="domain" description="Ras-GEF" evidence="7">
    <location>
        <begin position="1005"/>
        <end position="1243"/>
    </location>
</feature>
<dbReference type="SUPFAM" id="SSF48366">
    <property type="entry name" value="Ras GEF"/>
    <property type="match status" value="1"/>
</dbReference>
<dbReference type="Proteomes" id="UP001194468">
    <property type="component" value="Unassembled WGS sequence"/>
</dbReference>
<dbReference type="GO" id="GO:0005886">
    <property type="term" value="C:plasma membrane"/>
    <property type="evidence" value="ECO:0007669"/>
    <property type="project" value="TreeGrafter"/>
</dbReference>
<dbReference type="PROSITE" id="PS00720">
    <property type="entry name" value="RASGEF"/>
    <property type="match status" value="1"/>
</dbReference>
<dbReference type="SMART" id="SM00229">
    <property type="entry name" value="RasGEFN"/>
    <property type="match status" value="1"/>
</dbReference>
<keyword evidence="10" id="KW-1185">Reference proteome</keyword>
<dbReference type="PANTHER" id="PTHR23113:SF354">
    <property type="entry name" value="BUD SITE SELECTION PROTEIN 5"/>
    <property type="match status" value="1"/>
</dbReference>
<dbReference type="EMBL" id="WHUW01000008">
    <property type="protein sequence ID" value="KAF8442941.1"/>
    <property type="molecule type" value="Genomic_DNA"/>
</dbReference>
<reference evidence="9" key="2">
    <citation type="journal article" date="2020" name="Nat. Commun.">
        <title>Large-scale genome sequencing of mycorrhizal fungi provides insights into the early evolution of symbiotic traits.</title>
        <authorList>
            <person name="Miyauchi S."/>
            <person name="Kiss E."/>
            <person name="Kuo A."/>
            <person name="Drula E."/>
            <person name="Kohler A."/>
            <person name="Sanchez-Garcia M."/>
            <person name="Morin E."/>
            <person name="Andreopoulos B."/>
            <person name="Barry K.W."/>
            <person name="Bonito G."/>
            <person name="Buee M."/>
            <person name="Carver A."/>
            <person name="Chen C."/>
            <person name="Cichocki N."/>
            <person name="Clum A."/>
            <person name="Culley D."/>
            <person name="Crous P.W."/>
            <person name="Fauchery L."/>
            <person name="Girlanda M."/>
            <person name="Hayes R.D."/>
            <person name="Keri Z."/>
            <person name="LaButti K."/>
            <person name="Lipzen A."/>
            <person name="Lombard V."/>
            <person name="Magnuson J."/>
            <person name="Maillard F."/>
            <person name="Murat C."/>
            <person name="Nolan M."/>
            <person name="Ohm R.A."/>
            <person name="Pangilinan J."/>
            <person name="Pereira M.F."/>
            <person name="Perotto S."/>
            <person name="Peter M."/>
            <person name="Pfister S."/>
            <person name="Riley R."/>
            <person name="Sitrit Y."/>
            <person name="Stielow J.B."/>
            <person name="Szollosi G."/>
            <person name="Zifcakova L."/>
            <person name="Stursova M."/>
            <person name="Spatafora J.W."/>
            <person name="Tedersoo L."/>
            <person name="Vaario L.M."/>
            <person name="Yamada A."/>
            <person name="Yan M."/>
            <person name="Wang P."/>
            <person name="Xu J."/>
            <person name="Bruns T."/>
            <person name="Baldrian P."/>
            <person name="Vilgalys R."/>
            <person name="Dunand C."/>
            <person name="Henrissat B."/>
            <person name="Grigoriev I.V."/>
            <person name="Hibbett D."/>
            <person name="Nagy L.G."/>
            <person name="Martin F.M."/>
        </authorList>
    </citation>
    <scope>NUCLEOTIDE SEQUENCE</scope>
    <source>
        <strain evidence="9">BED1</strain>
    </source>
</reference>
<feature type="domain" description="N-terminal Ras-GEF" evidence="8">
    <location>
        <begin position="816"/>
        <end position="947"/>
    </location>
</feature>
<dbReference type="PROSITE" id="PS50002">
    <property type="entry name" value="SH3"/>
    <property type="match status" value="1"/>
</dbReference>
<dbReference type="CDD" id="cd00155">
    <property type="entry name" value="RasGEF"/>
    <property type="match status" value="1"/>
</dbReference>
<dbReference type="Pfam" id="PF00618">
    <property type="entry name" value="RasGEF_N"/>
    <property type="match status" value="1"/>
</dbReference>
<feature type="compositionally biased region" description="Low complexity" evidence="5">
    <location>
        <begin position="46"/>
        <end position="74"/>
    </location>
</feature>
<dbReference type="Pfam" id="PF00617">
    <property type="entry name" value="RasGEF"/>
    <property type="match status" value="1"/>
</dbReference>
<dbReference type="CDD" id="cd06224">
    <property type="entry name" value="REM"/>
    <property type="match status" value="1"/>
</dbReference>
<feature type="region of interest" description="Disordered" evidence="5">
    <location>
        <begin position="956"/>
        <end position="976"/>
    </location>
</feature>
<dbReference type="SUPFAM" id="SSF50044">
    <property type="entry name" value="SH3-domain"/>
    <property type="match status" value="1"/>
</dbReference>
<feature type="region of interest" description="Disordered" evidence="5">
    <location>
        <begin position="475"/>
        <end position="505"/>
    </location>
</feature>
<dbReference type="PROSITE" id="PS50009">
    <property type="entry name" value="RASGEF_CAT"/>
    <property type="match status" value="1"/>
</dbReference>
<dbReference type="Gene3D" id="1.20.870.10">
    <property type="entry name" value="Son of sevenless (SoS) protein Chain: S domain 1"/>
    <property type="match status" value="1"/>
</dbReference>
<reference evidence="9" key="1">
    <citation type="submission" date="2019-10" db="EMBL/GenBank/DDBJ databases">
        <authorList>
            <consortium name="DOE Joint Genome Institute"/>
            <person name="Kuo A."/>
            <person name="Miyauchi S."/>
            <person name="Kiss E."/>
            <person name="Drula E."/>
            <person name="Kohler A."/>
            <person name="Sanchez-Garcia M."/>
            <person name="Andreopoulos B."/>
            <person name="Barry K.W."/>
            <person name="Bonito G."/>
            <person name="Buee M."/>
            <person name="Carver A."/>
            <person name="Chen C."/>
            <person name="Cichocki N."/>
            <person name="Clum A."/>
            <person name="Culley D."/>
            <person name="Crous P.W."/>
            <person name="Fauchery L."/>
            <person name="Girlanda M."/>
            <person name="Hayes R."/>
            <person name="Keri Z."/>
            <person name="LaButti K."/>
            <person name="Lipzen A."/>
            <person name="Lombard V."/>
            <person name="Magnuson J."/>
            <person name="Maillard F."/>
            <person name="Morin E."/>
            <person name="Murat C."/>
            <person name="Nolan M."/>
            <person name="Ohm R."/>
            <person name="Pangilinan J."/>
            <person name="Pereira M."/>
            <person name="Perotto S."/>
            <person name="Peter M."/>
            <person name="Riley R."/>
            <person name="Sitrit Y."/>
            <person name="Stielow B."/>
            <person name="Szollosi G."/>
            <person name="Zifcakova L."/>
            <person name="Stursova M."/>
            <person name="Spatafora J.W."/>
            <person name="Tedersoo L."/>
            <person name="Vaario L.-M."/>
            <person name="Yamada A."/>
            <person name="Yan M."/>
            <person name="Wang P."/>
            <person name="Xu J."/>
            <person name="Bruns T."/>
            <person name="Baldrian P."/>
            <person name="Vilgalys R."/>
            <person name="Henrissat B."/>
            <person name="Grigoriev I.V."/>
            <person name="Hibbett D."/>
            <person name="Nagy L.G."/>
            <person name="Martin F.M."/>
        </authorList>
    </citation>
    <scope>NUCLEOTIDE SEQUENCE</scope>
    <source>
        <strain evidence="9">BED1</strain>
    </source>
</reference>
<gene>
    <name evidence="9" type="ORF">L210DRAFT_519999</name>
</gene>
<keyword evidence="2 3" id="KW-0344">Guanine-nucleotide releasing factor</keyword>
<evidence type="ECO:0000259" key="7">
    <source>
        <dbReference type="PROSITE" id="PS50009"/>
    </source>
</evidence>
<dbReference type="Gene3D" id="2.30.30.40">
    <property type="entry name" value="SH3 Domains"/>
    <property type="match status" value="1"/>
</dbReference>
<sequence>MVPTRLHVNTDVHREAAVAPLSSAGPSHVTTSTLPSHSRSNRARARSGSTASTTSSISVVSPCPSSSASASSSSLHLPEPDTQSSKPTPQSISNSPSPSADETVRVQPSAPEYVLALHDFVPQQQNATCLSFRAGQVVRVFNRDPSGWWDGELHGQRGWFPSNYVSADQRVISLTEEQLRPSLRQPSRHAHTMSAVSTASWATTPSRGSSRKDHRPLVTEALGPDIASYCPPLMVNLLQSLSLLQSAVRSNRITHFQPSTACIISCVRFILSSVECLPREAPLLKRFPTLALERKQILSVLAALVSQARRASDETCDEDARDAEIEGMLKLGGQVFSQARRFLAVAVQCGVELPERGQSPSNDSIASTHLQLGRASPDLMAGLSITPAETAQLSDELSDLRTKLEDYETTGPSRTTFRAKSLGDLRSQRKIPSYRDSNSSVAPLLPHRTVVTPAKKEQYLIYEPTNRHKPAMLSISSTSSSSSFSSTESPRPHILPSFPSGPSTSAEVMETIKHTHDQYLSTIAAFIGHAHSHSRSSHASSTGHMYELVREIVETVCKLLTIVEAVMRHPEIPKHKIGNLKAAKEGLYNVTSSLAESVRLLMVPLSPDVTEEAEKASLIRSATAACKAGADCVSAVKICLSRTSMEQQFVIQVPVTSDSRPSLFTPSKISRHHHSGSSLHRPYRSSIDEDDVTVQGQAPTNHAPTTLTRIQETFSDSSVLTGRSKSSDGSQDTAPTSLDEQDTPSCSKADPAVPDDVPSPCPNSTDAASADTRGIQETVVALEDDLVQNGMSHVTLDVKRDPLGHDHSVEDVTYNADGHLVAASLEVLVEKMIPHDSIVDPAFSAVFFLTFRLFSTPMELVQALIHRYNVMPPLDLSEEDMLRWQQCKGIPIRLRVSNFIKSWLEMYWRSGVDDVVLRHLDSFTREALQQYFPGPSQRILDLIAMRQDANTNLISPRSERARDPGMSINPPSFPPSEIPRPMMTKTLLSNLRNKNFDSVTITEFDALELARQLTIMECDLYCAIQPEEVLETGQEGSRPPVNVRAVSSLSTVITGWVAENILNEHDIKKRTHLVKFFIKVADRCTKLHNFSTPRSILAALDSSTISRLHQTWLGVPQKNKLQLEALRGLADHGRNYHEYRSKLRNTAPPAVPFLGLYLTDVTFCREGNPSHRESPLVPGKKLLNFNKYHKLARIVQDMQRFQVPYNLKKVPEVQQYLNVAFENSRHHGDLQDLYRRSLLVEPKQPADTPPLSDMRHLFNWATRSQAQQPTSA</sequence>
<dbReference type="GO" id="GO:0007265">
    <property type="term" value="P:Ras protein signal transduction"/>
    <property type="evidence" value="ECO:0007669"/>
    <property type="project" value="TreeGrafter"/>
</dbReference>
<dbReference type="InterPro" id="IPR000651">
    <property type="entry name" value="Ras-like_Gua-exchang_fac_N"/>
</dbReference>
<dbReference type="Pfam" id="PF07653">
    <property type="entry name" value="SH3_2"/>
    <property type="match status" value="1"/>
</dbReference>
<dbReference type="InterPro" id="IPR001895">
    <property type="entry name" value="RASGEF_cat_dom"/>
</dbReference>
<keyword evidence="1 4" id="KW-0728">SH3 domain</keyword>
<evidence type="ECO:0000313" key="10">
    <source>
        <dbReference type="Proteomes" id="UP001194468"/>
    </source>
</evidence>
<dbReference type="InterPro" id="IPR008937">
    <property type="entry name" value="Ras-like_GEF"/>
</dbReference>
<proteinExistence type="predicted"/>
<evidence type="ECO:0000256" key="5">
    <source>
        <dbReference type="SAM" id="MobiDB-lite"/>
    </source>
</evidence>
<evidence type="ECO:0000256" key="2">
    <source>
        <dbReference type="ARBA" id="ARBA00022658"/>
    </source>
</evidence>
<evidence type="ECO:0000259" key="6">
    <source>
        <dbReference type="PROSITE" id="PS50002"/>
    </source>
</evidence>
<evidence type="ECO:0000256" key="1">
    <source>
        <dbReference type="ARBA" id="ARBA00022443"/>
    </source>
</evidence>
<evidence type="ECO:0000313" key="9">
    <source>
        <dbReference type="EMBL" id="KAF8442941.1"/>
    </source>
</evidence>
<dbReference type="CDD" id="cd11883">
    <property type="entry name" value="SH3_Sdc25"/>
    <property type="match status" value="1"/>
</dbReference>
<dbReference type="SMART" id="SM00147">
    <property type="entry name" value="RasGEF"/>
    <property type="match status" value="1"/>
</dbReference>
<feature type="region of interest" description="Disordered" evidence="5">
    <location>
        <begin position="183"/>
        <end position="214"/>
    </location>
</feature>
<feature type="compositionally biased region" description="Low complexity" evidence="5">
    <location>
        <begin position="475"/>
        <end position="489"/>
    </location>
</feature>